<dbReference type="InterPro" id="IPR011990">
    <property type="entry name" value="TPR-like_helical_dom_sf"/>
</dbReference>
<protein>
    <recommendedName>
        <fullName evidence="3">Tetratricopeptide repeat protein</fullName>
    </recommendedName>
</protein>
<dbReference type="OrthoDB" id="821231at2"/>
<evidence type="ECO:0008006" key="3">
    <source>
        <dbReference type="Google" id="ProtNLM"/>
    </source>
</evidence>
<dbReference type="SUPFAM" id="SSF48452">
    <property type="entry name" value="TPR-like"/>
    <property type="match status" value="1"/>
</dbReference>
<dbReference type="Gene3D" id="1.25.40.10">
    <property type="entry name" value="Tetratricopeptide repeat domain"/>
    <property type="match status" value="1"/>
</dbReference>
<evidence type="ECO:0000313" key="1">
    <source>
        <dbReference type="EMBL" id="OIN58650.1"/>
    </source>
</evidence>
<dbReference type="Proteomes" id="UP000181790">
    <property type="component" value="Unassembled WGS sequence"/>
</dbReference>
<sequence length="236" mass="27244">MNYPVELLEKIDRYLDGHLSEDECRTIELRMIEDNGFRDLVHAMKQTKVHIEEAELAQLARQVVKRLDFEQVETDKTTVPMRRIGLGNRFWMKTASIAAVVLLVNGAFLTLNTVDLANADISPKVHRLALETTPDGLRPEERTALNNFILANELFVNGDYEAAIPYYKQTANANVSDYLKECTWWNLSHAYLKLGKVEEAKHYFNMYNNLAKPHFQSSFMSQLRFKAQLVWADLFS</sequence>
<dbReference type="EMBL" id="MORL01000006">
    <property type="protein sequence ID" value="OIN58650.1"/>
    <property type="molecule type" value="Genomic_DNA"/>
</dbReference>
<reference evidence="1 2" key="1">
    <citation type="submission" date="2016-10" db="EMBL/GenBank/DDBJ databases">
        <title>Arsenicibacter rosenii gen. nov., sp. nov., an efficient arsenic-methylating bacterium isolated from an arsenic-contaminated paddy soil.</title>
        <authorList>
            <person name="Huang K."/>
        </authorList>
    </citation>
    <scope>NUCLEOTIDE SEQUENCE [LARGE SCALE GENOMIC DNA]</scope>
    <source>
        <strain evidence="1 2">SM-1</strain>
    </source>
</reference>
<accession>A0A1S2VJT6</accession>
<organism evidence="1 2">
    <name type="scientific">Arsenicibacter rosenii</name>
    <dbReference type="NCBI Taxonomy" id="1750698"/>
    <lineage>
        <taxon>Bacteria</taxon>
        <taxon>Pseudomonadati</taxon>
        <taxon>Bacteroidota</taxon>
        <taxon>Cytophagia</taxon>
        <taxon>Cytophagales</taxon>
        <taxon>Spirosomataceae</taxon>
        <taxon>Arsenicibacter</taxon>
    </lineage>
</organism>
<name>A0A1S2VJT6_9BACT</name>
<dbReference type="AlphaFoldDB" id="A0A1S2VJT6"/>
<comment type="caution">
    <text evidence="1">The sequence shown here is derived from an EMBL/GenBank/DDBJ whole genome shotgun (WGS) entry which is preliminary data.</text>
</comment>
<proteinExistence type="predicted"/>
<dbReference type="Pfam" id="PF13181">
    <property type="entry name" value="TPR_8"/>
    <property type="match status" value="1"/>
</dbReference>
<evidence type="ECO:0000313" key="2">
    <source>
        <dbReference type="Proteomes" id="UP000181790"/>
    </source>
</evidence>
<dbReference type="InterPro" id="IPR019734">
    <property type="entry name" value="TPR_rpt"/>
</dbReference>
<gene>
    <name evidence="1" type="ORF">BLX24_13875</name>
</gene>
<keyword evidence="2" id="KW-1185">Reference proteome</keyword>